<dbReference type="InterPro" id="IPR010982">
    <property type="entry name" value="Lambda_DNA-bd_dom_sf"/>
</dbReference>
<dbReference type="AlphaFoldDB" id="A0A447L0D5"/>
<dbReference type="GO" id="GO:0003677">
    <property type="term" value="F:DNA binding"/>
    <property type="evidence" value="ECO:0007669"/>
    <property type="project" value="InterPro"/>
</dbReference>
<dbReference type="Pfam" id="PF01381">
    <property type="entry name" value="HTH_3"/>
    <property type="match status" value="1"/>
</dbReference>
<proteinExistence type="predicted"/>
<dbReference type="CDD" id="cd00093">
    <property type="entry name" value="HTH_XRE"/>
    <property type="match status" value="1"/>
</dbReference>
<dbReference type="PROSITE" id="PS50943">
    <property type="entry name" value="HTH_CROC1"/>
    <property type="match status" value="1"/>
</dbReference>
<gene>
    <name evidence="2" type="ORF">NCTC11214_04846</name>
</gene>
<accession>A0A447L0D5</accession>
<dbReference type="RefSeq" id="WP_004964106.1">
    <property type="nucleotide sequence ID" value="NZ_LR134117.1"/>
</dbReference>
<name>A0A447L0D5_SEROD</name>
<reference evidence="2 3" key="1">
    <citation type="submission" date="2018-12" db="EMBL/GenBank/DDBJ databases">
        <authorList>
            <consortium name="Pathogen Informatics"/>
        </authorList>
    </citation>
    <scope>NUCLEOTIDE SEQUENCE [LARGE SCALE GENOMIC DNA]</scope>
    <source>
        <strain evidence="2 3">NCTC11214</strain>
    </source>
</reference>
<evidence type="ECO:0000313" key="2">
    <source>
        <dbReference type="EMBL" id="VDZ64184.1"/>
    </source>
</evidence>
<dbReference type="InterPro" id="IPR001387">
    <property type="entry name" value="Cro/C1-type_HTH"/>
</dbReference>
<organism evidence="2 3">
    <name type="scientific">Serratia odorifera</name>
    <dbReference type="NCBI Taxonomy" id="618"/>
    <lineage>
        <taxon>Bacteria</taxon>
        <taxon>Pseudomonadati</taxon>
        <taxon>Pseudomonadota</taxon>
        <taxon>Gammaproteobacteria</taxon>
        <taxon>Enterobacterales</taxon>
        <taxon>Yersiniaceae</taxon>
        <taxon>Serratia</taxon>
    </lineage>
</organism>
<evidence type="ECO:0000313" key="3">
    <source>
        <dbReference type="Proteomes" id="UP000281391"/>
    </source>
</evidence>
<dbReference type="Gene3D" id="1.10.260.40">
    <property type="entry name" value="lambda repressor-like DNA-binding domains"/>
    <property type="match status" value="1"/>
</dbReference>
<dbReference type="EMBL" id="LR134117">
    <property type="protein sequence ID" value="VDZ64184.1"/>
    <property type="molecule type" value="Genomic_DNA"/>
</dbReference>
<dbReference type="KEGG" id="sof:NCTC11214_04846"/>
<protein>
    <submittedName>
        <fullName evidence="2">Transcriptional repressor DicA</fullName>
    </submittedName>
</protein>
<sequence length="154" mass="17666">MSKRPPLSPEDLLAAQRLKDIWNEKKTALRLTQDIAADMMGFSTQASVSHYINGRAPLNTDAVIKFAELLRVKPEDIRPELKNSMDYVRVSGSYDEEFDGKGWRLINDKEAELLNLFEILPEVEQSKLIENLRGMNQLYNEAFEKILAAKNRVK</sequence>
<evidence type="ECO:0000259" key="1">
    <source>
        <dbReference type="PROSITE" id="PS50943"/>
    </source>
</evidence>
<dbReference type="SUPFAM" id="SSF47413">
    <property type="entry name" value="lambda repressor-like DNA-binding domains"/>
    <property type="match status" value="1"/>
</dbReference>
<dbReference type="Proteomes" id="UP000281391">
    <property type="component" value="Chromosome"/>
</dbReference>
<feature type="domain" description="HTH cro/C1-type" evidence="1">
    <location>
        <begin position="28"/>
        <end position="77"/>
    </location>
</feature>